<evidence type="ECO:0000313" key="1">
    <source>
        <dbReference type="EMBL" id="KAI3358337.1"/>
    </source>
</evidence>
<proteinExistence type="predicted"/>
<comment type="caution">
    <text evidence="1">The sequence shown here is derived from an EMBL/GenBank/DDBJ whole genome shotgun (WGS) entry which is preliminary data.</text>
</comment>
<gene>
    <name evidence="1" type="ORF">L3Q82_014780</name>
</gene>
<protein>
    <submittedName>
        <fullName evidence="1">Uncharacterized protein</fullName>
    </submittedName>
</protein>
<organism evidence="1 2">
    <name type="scientific">Scortum barcoo</name>
    <name type="common">barcoo grunter</name>
    <dbReference type="NCBI Taxonomy" id="214431"/>
    <lineage>
        <taxon>Eukaryota</taxon>
        <taxon>Metazoa</taxon>
        <taxon>Chordata</taxon>
        <taxon>Craniata</taxon>
        <taxon>Vertebrata</taxon>
        <taxon>Euteleostomi</taxon>
        <taxon>Actinopterygii</taxon>
        <taxon>Neopterygii</taxon>
        <taxon>Teleostei</taxon>
        <taxon>Neoteleostei</taxon>
        <taxon>Acanthomorphata</taxon>
        <taxon>Eupercaria</taxon>
        <taxon>Centrarchiformes</taxon>
        <taxon>Terapontoidei</taxon>
        <taxon>Terapontidae</taxon>
        <taxon>Scortum</taxon>
    </lineage>
</organism>
<reference evidence="1" key="1">
    <citation type="submission" date="2022-04" db="EMBL/GenBank/DDBJ databases">
        <title>Jade perch genome.</title>
        <authorList>
            <person name="Chao B."/>
        </authorList>
    </citation>
    <scope>NUCLEOTIDE SEQUENCE</scope>
    <source>
        <strain evidence="1">CB-2022</strain>
    </source>
</reference>
<dbReference type="EMBL" id="CM041548">
    <property type="protein sequence ID" value="KAI3358337.1"/>
    <property type="molecule type" value="Genomic_DNA"/>
</dbReference>
<sequence length="160" mass="16751">MDKRRTRTVTRAPVTGPHPGARPGVGARRRAPGGWRVFAHGTRPGSARNGQMATWVRLPVGSPPAGRSMRGRCNVVWVASDQNSGNIGTWNVTSLGGNESLSLCGSSLRGAGPSTTLELPRVSGARAGVGLLIAPQLSRHVLEFTPSERVGRFPAPSGRG</sequence>
<dbReference type="Proteomes" id="UP000831701">
    <property type="component" value="Chromosome 18"/>
</dbReference>
<name>A0ACB8VRU4_9TELE</name>
<evidence type="ECO:0000313" key="2">
    <source>
        <dbReference type="Proteomes" id="UP000831701"/>
    </source>
</evidence>
<keyword evidence="2" id="KW-1185">Reference proteome</keyword>
<accession>A0ACB8VRU4</accession>